<dbReference type="EMBL" id="BMVP01000012">
    <property type="protein sequence ID" value="GHB74875.1"/>
    <property type="molecule type" value="Genomic_DNA"/>
</dbReference>
<comment type="catalytic activity">
    <reaction evidence="4">
        <text>holo-[ACP] + malonyl-CoA = malonyl-[ACP] + CoA</text>
        <dbReference type="Rhea" id="RHEA:41792"/>
        <dbReference type="Rhea" id="RHEA-COMP:9623"/>
        <dbReference type="Rhea" id="RHEA-COMP:9685"/>
        <dbReference type="ChEBI" id="CHEBI:57287"/>
        <dbReference type="ChEBI" id="CHEBI:57384"/>
        <dbReference type="ChEBI" id="CHEBI:64479"/>
        <dbReference type="ChEBI" id="CHEBI:78449"/>
        <dbReference type="EC" id="2.3.1.39"/>
    </reaction>
</comment>
<evidence type="ECO:0000256" key="4">
    <source>
        <dbReference type="ARBA" id="ARBA00048462"/>
    </source>
</evidence>
<sequence length="328" mass="36271">MNTNTDNGADAGAPQPSALVFPGMQPTAFSEVAKFMLVNPYARELYAIADEVLGYRLADRYQQTEGDYSLYGQISFVVNCLALARWAADRLDVTPAFVTGPSFGARAAAVHCGVLEFPDAVRMTARLATVMDEYFEREHPALVTQSIARVPQEKVELLRRELDERGEWSDVSCVVDHDFTMLTVHESVLDWLQRRIRSLGGMSMYTMKPPMHSYLFGGLRDRVDAEVFDGLTWSEPRLPVVADQDGRVVTTGEGVRGMLLDGFVRTVRWPAVVETLSRAGVGRLYVSGQDGLFTRVACTTRAFEVVPMTPRSAMRPAPRRMPVAAAAA</sequence>
<dbReference type="EC" id="2.3.1.39" evidence="1"/>
<protein>
    <recommendedName>
        <fullName evidence="1">[acyl-carrier-protein] S-malonyltransferase</fullName>
        <ecNumber evidence="1">2.3.1.39</ecNumber>
    </recommendedName>
</protein>
<feature type="domain" description="Malonyl-CoA-[acyl-carrier-protein] transacylase small" evidence="5">
    <location>
        <begin position="146"/>
        <end position="207"/>
    </location>
</feature>
<dbReference type="PANTHER" id="PTHR42681:SF1">
    <property type="entry name" value="MALONYL-COA-ACYL CARRIER PROTEIN TRANSACYLASE, MITOCHONDRIAL"/>
    <property type="match status" value="1"/>
</dbReference>
<dbReference type="InterPro" id="IPR001227">
    <property type="entry name" value="Ac_transferase_dom_sf"/>
</dbReference>
<evidence type="ECO:0000313" key="6">
    <source>
        <dbReference type="EMBL" id="GHB74875.1"/>
    </source>
</evidence>
<dbReference type="RefSeq" id="WP_190186615.1">
    <property type="nucleotide sequence ID" value="NZ_BMVP01000012.1"/>
</dbReference>
<gene>
    <name evidence="6" type="ORF">GCM10010347_51730</name>
</gene>
<comment type="caution">
    <text evidence="6">The sequence shown here is derived from an EMBL/GenBank/DDBJ whole genome shotgun (WGS) entry which is preliminary data.</text>
</comment>
<dbReference type="InterPro" id="IPR049416">
    <property type="entry name" value="VinK-like_small"/>
</dbReference>
<accession>A0ABQ3F347</accession>
<dbReference type="InterPro" id="IPR050858">
    <property type="entry name" value="Mal-CoA-ACP_Trans/PKS_FabD"/>
</dbReference>
<evidence type="ECO:0000256" key="2">
    <source>
        <dbReference type="ARBA" id="ARBA00022679"/>
    </source>
</evidence>
<evidence type="ECO:0000256" key="3">
    <source>
        <dbReference type="ARBA" id="ARBA00023315"/>
    </source>
</evidence>
<keyword evidence="7" id="KW-1185">Reference proteome</keyword>
<evidence type="ECO:0000256" key="1">
    <source>
        <dbReference type="ARBA" id="ARBA00013258"/>
    </source>
</evidence>
<proteinExistence type="predicted"/>
<evidence type="ECO:0000313" key="7">
    <source>
        <dbReference type="Proteomes" id="UP000642673"/>
    </source>
</evidence>
<reference evidence="7" key="1">
    <citation type="journal article" date="2019" name="Int. J. Syst. Evol. Microbiol.">
        <title>The Global Catalogue of Microorganisms (GCM) 10K type strain sequencing project: providing services to taxonomists for standard genome sequencing and annotation.</title>
        <authorList>
            <consortium name="The Broad Institute Genomics Platform"/>
            <consortium name="The Broad Institute Genome Sequencing Center for Infectious Disease"/>
            <person name="Wu L."/>
            <person name="Ma J."/>
        </authorList>
    </citation>
    <scope>NUCLEOTIDE SEQUENCE [LARGE SCALE GENOMIC DNA]</scope>
    <source>
        <strain evidence="7">JCM 4738</strain>
    </source>
</reference>
<dbReference type="PANTHER" id="PTHR42681">
    <property type="entry name" value="MALONYL-COA-ACYL CARRIER PROTEIN TRANSACYLASE, MITOCHONDRIAL"/>
    <property type="match status" value="1"/>
</dbReference>
<name>A0ABQ3F347_9ACTN</name>
<organism evidence="6 7">
    <name type="scientific">Streptomyces cirratus</name>
    <dbReference type="NCBI Taxonomy" id="68187"/>
    <lineage>
        <taxon>Bacteria</taxon>
        <taxon>Bacillati</taxon>
        <taxon>Actinomycetota</taxon>
        <taxon>Actinomycetes</taxon>
        <taxon>Kitasatosporales</taxon>
        <taxon>Streptomycetaceae</taxon>
        <taxon>Streptomyces</taxon>
    </lineage>
</organism>
<keyword evidence="2" id="KW-0808">Transferase</keyword>
<dbReference type="SUPFAM" id="SSF52151">
    <property type="entry name" value="FabD/lysophospholipase-like"/>
    <property type="match status" value="1"/>
</dbReference>
<dbReference type="Gene3D" id="3.40.366.10">
    <property type="entry name" value="Malonyl-Coenzyme A Acyl Carrier Protein, domain 2"/>
    <property type="match status" value="2"/>
</dbReference>
<dbReference type="Proteomes" id="UP000642673">
    <property type="component" value="Unassembled WGS sequence"/>
</dbReference>
<dbReference type="InterPro" id="IPR016035">
    <property type="entry name" value="Acyl_Trfase/lysoPLipase"/>
</dbReference>
<keyword evidence="3" id="KW-0012">Acyltransferase</keyword>
<evidence type="ECO:0000259" key="5">
    <source>
        <dbReference type="Pfam" id="PF21124"/>
    </source>
</evidence>
<dbReference type="Pfam" id="PF21124">
    <property type="entry name" value="VinK_C"/>
    <property type="match status" value="1"/>
</dbReference>